<name>A0A9Q3BRQ4_9BASI</name>
<sequence length="191" mass="21928">MTVLIENAQHPLIIGSGAHFSIVARNDLDDHPPNWEKQLLPTKAKNFKSASGKMTSIGTVIERENSSPQEGFLLGTYHQRMYGSGIYHSKNRHITIGTNKKKKFSFYIYQKSAQDPLEELLHEFGEGQFSTTLTSQIEGHDIEIYLDVERLYPPIIRRPPYPEILETKKEIQKHFNELPGMDFIRNIGTMK</sequence>
<evidence type="ECO:0000313" key="2">
    <source>
        <dbReference type="Proteomes" id="UP000765509"/>
    </source>
</evidence>
<evidence type="ECO:0000313" key="1">
    <source>
        <dbReference type="EMBL" id="MBW0469918.1"/>
    </source>
</evidence>
<reference evidence="1" key="1">
    <citation type="submission" date="2021-03" db="EMBL/GenBank/DDBJ databases">
        <title>Draft genome sequence of rust myrtle Austropuccinia psidii MF-1, a brazilian biotype.</title>
        <authorList>
            <person name="Quecine M.C."/>
            <person name="Pachon D.M.R."/>
            <person name="Bonatelli M.L."/>
            <person name="Correr F.H."/>
            <person name="Franceschini L.M."/>
            <person name="Leite T.F."/>
            <person name="Margarido G.R.A."/>
            <person name="Almeida C.A."/>
            <person name="Ferrarezi J.A."/>
            <person name="Labate C.A."/>
        </authorList>
    </citation>
    <scope>NUCLEOTIDE SEQUENCE</scope>
    <source>
        <strain evidence="1">MF-1</strain>
    </source>
</reference>
<proteinExistence type="predicted"/>
<protein>
    <submittedName>
        <fullName evidence="1">Uncharacterized protein</fullName>
    </submittedName>
</protein>
<organism evidence="1 2">
    <name type="scientific">Austropuccinia psidii MF-1</name>
    <dbReference type="NCBI Taxonomy" id="1389203"/>
    <lineage>
        <taxon>Eukaryota</taxon>
        <taxon>Fungi</taxon>
        <taxon>Dikarya</taxon>
        <taxon>Basidiomycota</taxon>
        <taxon>Pucciniomycotina</taxon>
        <taxon>Pucciniomycetes</taxon>
        <taxon>Pucciniales</taxon>
        <taxon>Sphaerophragmiaceae</taxon>
        <taxon>Austropuccinia</taxon>
    </lineage>
</organism>
<accession>A0A9Q3BRQ4</accession>
<dbReference type="Proteomes" id="UP000765509">
    <property type="component" value="Unassembled WGS sequence"/>
</dbReference>
<dbReference type="AlphaFoldDB" id="A0A9Q3BRQ4"/>
<dbReference type="EMBL" id="AVOT02002311">
    <property type="protein sequence ID" value="MBW0469918.1"/>
    <property type="molecule type" value="Genomic_DNA"/>
</dbReference>
<keyword evidence="2" id="KW-1185">Reference proteome</keyword>
<gene>
    <name evidence="1" type="ORF">O181_009633</name>
</gene>
<comment type="caution">
    <text evidence="1">The sequence shown here is derived from an EMBL/GenBank/DDBJ whole genome shotgun (WGS) entry which is preliminary data.</text>
</comment>